<evidence type="ECO:0000313" key="2">
    <source>
        <dbReference type="Proteomes" id="UP000237105"/>
    </source>
</evidence>
<dbReference type="OrthoDB" id="10523364at2759"/>
<proteinExistence type="predicted"/>
<comment type="caution">
    <text evidence="1">The sequence shown here is derived from an EMBL/GenBank/DDBJ whole genome shotgun (WGS) entry which is preliminary data.</text>
</comment>
<organism evidence="1 2">
    <name type="scientific">Parasponia andersonii</name>
    <name type="common">Sponia andersonii</name>
    <dbReference type="NCBI Taxonomy" id="3476"/>
    <lineage>
        <taxon>Eukaryota</taxon>
        <taxon>Viridiplantae</taxon>
        <taxon>Streptophyta</taxon>
        <taxon>Embryophyta</taxon>
        <taxon>Tracheophyta</taxon>
        <taxon>Spermatophyta</taxon>
        <taxon>Magnoliopsida</taxon>
        <taxon>eudicotyledons</taxon>
        <taxon>Gunneridae</taxon>
        <taxon>Pentapetalae</taxon>
        <taxon>rosids</taxon>
        <taxon>fabids</taxon>
        <taxon>Rosales</taxon>
        <taxon>Cannabaceae</taxon>
        <taxon>Parasponia</taxon>
    </lineage>
</organism>
<sequence>MALIASKEPDPISSIGQPRSIANRIASLIASNSLERTSKLNDHIEFQRPANKNRTIMISDCSTNASNNKIIISMNRCINIHFKTSKYDWLEMVGVQRGSSHNTACLLP</sequence>
<protein>
    <submittedName>
        <fullName evidence="1">Uncharacterized protein</fullName>
    </submittedName>
</protein>
<dbReference type="AlphaFoldDB" id="A0A2P5CP38"/>
<evidence type="ECO:0000313" key="1">
    <source>
        <dbReference type="EMBL" id="PON62819.1"/>
    </source>
</evidence>
<dbReference type="EMBL" id="JXTB01000109">
    <property type="protein sequence ID" value="PON62819.1"/>
    <property type="molecule type" value="Genomic_DNA"/>
</dbReference>
<keyword evidence="2" id="KW-1185">Reference proteome</keyword>
<dbReference type="Proteomes" id="UP000237105">
    <property type="component" value="Unassembled WGS sequence"/>
</dbReference>
<reference evidence="2" key="1">
    <citation type="submission" date="2016-06" db="EMBL/GenBank/DDBJ databases">
        <title>Parallel loss of symbiosis genes in relatives of nitrogen-fixing non-legume Parasponia.</title>
        <authorList>
            <person name="Van Velzen R."/>
            <person name="Holmer R."/>
            <person name="Bu F."/>
            <person name="Rutten L."/>
            <person name="Van Zeijl A."/>
            <person name="Liu W."/>
            <person name="Santuari L."/>
            <person name="Cao Q."/>
            <person name="Sharma T."/>
            <person name="Shen D."/>
            <person name="Roswanjaya Y."/>
            <person name="Wardhani T."/>
            <person name="Kalhor M.S."/>
            <person name="Jansen J."/>
            <person name="Van den Hoogen J."/>
            <person name="Gungor B."/>
            <person name="Hartog M."/>
            <person name="Hontelez J."/>
            <person name="Verver J."/>
            <person name="Yang W.-C."/>
            <person name="Schijlen E."/>
            <person name="Repin R."/>
            <person name="Schilthuizen M."/>
            <person name="Schranz E."/>
            <person name="Heidstra R."/>
            <person name="Miyata K."/>
            <person name="Fedorova E."/>
            <person name="Kohlen W."/>
            <person name="Bisseling T."/>
            <person name="Smit S."/>
            <person name="Geurts R."/>
        </authorList>
    </citation>
    <scope>NUCLEOTIDE SEQUENCE [LARGE SCALE GENOMIC DNA]</scope>
    <source>
        <strain evidence="2">cv. WU1-14</strain>
    </source>
</reference>
<accession>A0A2P5CP38</accession>
<gene>
    <name evidence="1" type="ORF">PanWU01x14_134950</name>
</gene>
<name>A0A2P5CP38_PARAD</name>